<dbReference type="EMBL" id="BJXW01000009">
    <property type="protein sequence ID" value="GEN30592.1"/>
    <property type="molecule type" value="Genomic_DNA"/>
</dbReference>
<feature type="transmembrane region" description="Helical" evidence="3">
    <location>
        <begin position="182"/>
        <end position="201"/>
    </location>
</feature>
<keyword evidence="3" id="KW-0812">Transmembrane</keyword>
<sequence length="298" mass="33308">MNRKAFICIILGAILWGTISWYVKNLYALGFTAMEVVLIRALTSSIILVVMMCFYSRKELKLHKWTDLKYFIGTGVISIIFFNYSLFKAMELSTIPIASALLYTAPAFVTILSLFLFQEKLTKHKLIALVITLIGICFVVGLSPFEISSVTPMSILFGLGAGFGYALYSIFSKFALQTYSSLTITTYTFLIASLTLLPFFSIEKLPLLLQKEVLFYGFGLGLFPTAVAYMIYTIGLQYTEASKASILTTIEPVVATLIGIFIFQEPFSFIQMVGMICILSAVILIHYSSIEKTERLPQ</sequence>
<feature type="transmembrane region" description="Helical" evidence="3">
    <location>
        <begin position="93"/>
        <end position="117"/>
    </location>
</feature>
<evidence type="ECO:0000313" key="5">
    <source>
        <dbReference type="EMBL" id="GEN30592.1"/>
    </source>
</evidence>
<feature type="transmembrane region" description="Helical" evidence="3">
    <location>
        <begin position="68"/>
        <end position="87"/>
    </location>
</feature>
<dbReference type="InterPro" id="IPR037185">
    <property type="entry name" value="EmrE-like"/>
</dbReference>
<protein>
    <submittedName>
        <fullName evidence="5">EamA family transporter</fullName>
    </submittedName>
</protein>
<evidence type="ECO:0000256" key="1">
    <source>
        <dbReference type="ARBA" id="ARBA00004127"/>
    </source>
</evidence>
<dbReference type="InterPro" id="IPR000620">
    <property type="entry name" value="EamA_dom"/>
</dbReference>
<comment type="subcellular location">
    <subcellularLocation>
        <location evidence="1">Endomembrane system</location>
        <topology evidence="1">Multi-pass membrane protein</topology>
    </subcellularLocation>
</comment>
<keyword evidence="3" id="KW-1133">Transmembrane helix</keyword>
<dbReference type="Pfam" id="PF00892">
    <property type="entry name" value="EamA"/>
    <property type="match status" value="2"/>
</dbReference>
<feature type="transmembrane region" description="Helical" evidence="3">
    <location>
        <begin position="126"/>
        <end position="145"/>
    </location>
</feature>
<feature type="transmembrane region" description="Helical" evidence="3">
    <location>
        <begin position="36"/>
        <end position="56"/>
    </location>
</feature>
<dbReference type="GO" id="GO:0016020">
    <property type="term" value="C:membrane"/>
    <property type="evidence" value="ECO:0007669"/>
    <property type="project" value="InterPro"/>
</dbReference>
<evidence type="ECO:0000259" key="4">
    <source>
        <dbReference type="Pfam" id="PF00892"/>
    </source>
</evidence>
<dbReference type="PANTHER" id="PTHR22911">
    <property type="entry name" value="ACYL-MALONYL CONDENSING ENZYME-RELATED"/>
    <property type="match status" value="1"/>
</dbReference>
<keyword evidence="6" id="KW-1185">Reference proteome</keyword>
<proteinExistence type="inferred from homology"/>
<feature type="transmembrane region" description="Helical" evidence="3">
    <location>
        <begin position="151"/>
        <end position="170"/>
    </location>
</feature>
<gene>
    <name evidence="5" type="ORF">CQU01_08300</name>
</gene>
<feature type="transmembrane region" description="Helical" evidence="3">
    <location>
        <begin position="244"/>
        <end position="263"/>
    </location>
</feature>
<comment type="caution">
    <text evidence="5">The sequence shown here is derived from an EMBL/GenBank/DDBJ whole genome shotgun (WGS) entry which is preliminary data.</text>
</comment>
<dbReference type="OrthoDB" id="6707571at2"/>
<dbReference type="PANTHER" id="PTHR22911:SF79">
    <property type="entry name" value="MOBA-LIKE NTP TRANSFERASE DOMAIN-CONTAINING PROTEIN"/>
    <property type="match status" value="1"/>
</dbReference>
<feature type="domain" description="EamA" evidence="4">
    <location>
        <begin position="154"/>
        <end position="285"/>
    </location>
</feature>
<dbReference type="SUPFAM" id="SSF103481">
    <property type="entry name" value="Multidrug resistance efflux transporter EmrE"/>
    <property type="match status" value="2"/>
</dbReference>
<name>A0A511UZQ6_9BACI</name>
<accession>A0A511UZQ6</accession>
<feature type="transmembrane region" description="Helical" evidence="3">
    <location>
        <begin position="269"/>
        <end position="287"/>
    </location>
</feature>
<keyword evidence="3" id="KW-0472">Membrane</keyword>
<dbReference type="Proteomes" id="UP000321491">
    <property type="component" value="Unassembled WGS sequence"/>
</dbReference>
<dbReference type="RefSeq" id="WP_146936021.1">
    <property type="nucleotide sequence ID" value="NZ_BJXW01000009.1"/>
</dbReference>
<organism evidence="5 6">
    <name type="scientific">Cerasibacillus quisquiliarum</name>
    <dbReference type="NCBI Taxonomy" id="227865"/>
    <lineage>
        <taxon>Bacteria</taxon>
        <taxon>Bacillati</taxon>
        <taxon>Bacillota</taxon>
        <taxon>Bacilli</taxon>
        <taxon>Bacillales</taxon>
        <taxon>Bacillaceae</taxon>
        <taxon>Cerasibacillus</taxon>
    </lineage>
</organism>
<evidence type="ECO:0000256" key="2">
    <source>
        <dbReference type="ARBA" id="ARBA00007362"/>
    </source>
</evidence>
<dbReference type="Gene3D" id="1.10.3730.20">
    <property type="match status" value="1"/>
</dbReference>
<feature type="domain" description="EamA" evidence="4">
    <location>
        <begin position="5"/>
        <end position="140"/>
    </location>
</feature>
<comment type="similarity">
    <text evidence="2">Belongs to the EamA transporter family.</text>
</comment>
<evidence type="ECO:0000313" key="6">
    <source>
        <dbReference type="Proteomes" id="UP000321491"/>
    </source>
</evidence>
<reference evidence="5 6" key="1">
    <citation type="submission" date="2019-07" db="EMBL/GenBank/DDBJ databases">
        <title>Whole genome shotgun sequence of Cerasibacillus quisquiliarum NBRC 102429.</title>
        <authorList>
            <person name="Hosoyama A."/>
            <person name="Uohara A."/>
            <person name="Ohji S."/>
            <person name="Ichikawa N."/>
        </authorList>
    </citation>
    <scope>NUCLEOTIDE SEQUENCE [LARGE SCALE GENOMIC DNA]</scope>
    <source>
        <strain evidence="5 6">NBRC 102429</strain>
    </source>
</reference>
<feature type="transmembrane region" description="Helical" evidence="3">
    <location>
        <begin position="213"/>
        <end position="232"/>
    </location>
</feature>
<dbReference type="AlphaFoldDB" id="A0A511UZQ6"/>
<evidence type="ECO:0000256" key="3">
    <source>
        <dbReference type="SAM" id="Phobius"/>
    </source>
</evidence>